<evidence type="ECO:0000256" key="3">
    <source>
        <dbReference type="SAM" id="Phobius"/>
    </source>
</evidence>
<keyword evidence="3" id="KW-1133">Transmembrane helix</keyword>
<feature type="region of interest" description="Disordered" evidence="2">
    <location>
        <begin position="1"/>
        <end position="27"/>
    </location>
</feature>
<evidence type="ECO:0000313" key="5">
    <source>
        <dbReference type="Proteomes" id="UP000228380"/>
    </source>
</evidence>
<reference evidence="5" key="1">
    <citation type="journal article" date="2019" name="Nat. Commun.">
        <title>Genome-wide association mapping of date palm fruit traits.</title>
        <authorList>
            <person name="Hazzouri K.M."/>
            <person name="Gros-Balthazard M."/>
            <person name="Flowers J.M."/>
            <person name="Copetti D."/>
            <person name="Lemansour A."/>
            <person name="Lebrun M."/>
            <person name="Masmoudi K."/>
            <person name="Ferrand S."/>
            <person name="Dhar M.I."/>
            <person name="Fresquez Z.A."/>
            <person name="Rosas U."/>
            <person name="Zhang J."/>
            <person name="Talag J."/>
            <person name="Lee S."/>
            <person name="Kudrna D."/>
            <person name="Powell R.F."/>
            <person name="Leitch I.J."/>
            <person name="Krueger R.R."/>
            <person name="Wing R.A."/>
            <person name="Amiri K.M.A."/>
            <person name="Purugganan M.D."/>
        </authorList>
    </citation>
    <scope>NUCLEOTIDE SEQUENCE [LARGE SCALE GENOMIC DNA]</scope>
    <source>
        <strain evidence="5">cv. Khalas</strain>
    </source>
</reference>
<feature type="transmembrane region" description="Helical" evidence="3">
    <location>
        <begin position="34"/>
        <end position="51"/>
    </location>
</feature>
<dbReference type="RefSeq" id="XP_038970564.1">
    <property type="nucleotide sequence ID" value="XM_039114636.1"/>
</dbReference>
<feature type="transmembrane region" description="Helical" evidence="3">
    <location>
        <begin position="222"/>
        <end position="239"/>
    </location>
</feature>
<comment type="function">
    <text evidence="1">Common component of the spliceosome and rRNA processing machinery.</text>
</comment>
<evidence type="ECO:0000256" key="2">
    <source>
        <dbReference type="SAM" id="MobiDB-lite"/>
    </source>
</evidence>
<dbReference type="AlphaFoldDB" id="A0A8B8ZFD4"/>
<dbReference type="GO" id="GO:0031120">
    <property type="term" value="P:snRNA pseudouridine synthesis"/>
    <property type="evidence" value="ECO:0007669"/>
    <property type="project" value="UniProtKB-UniRule"/>
</dbReference>
<name>A0A8B8ZFD4_PHODC</name>
<dbReference type="InterPro" id="IPR004038">
    <property type="entry name" value="Ribosomal_eL8/eL30/eS12/Gad45"/>
</dbReference>
<keyword evidence="1" id="KW-0694">RNA-binding</keyword>
<dbReference type="KEGG" id="pda:120104104"/>
<evidence type="ECO:0000259" key="4">
    <source>
        <dbReference type="Pfam" id="PF01248"/>
    </source>
</evidence>
<evidence type="ECO:0000313" key="6">
    <source>
        <dbReference type="RefSeq" id="XP_038970564.1"/>
    </source>
</evidence>
<reference evidence="6" key="2">
    <citation type="submission" date="2025-08" db="UniProtKB">
        <authorList>
            <consortium name="RefSeq"/>
        </authorList>
    </citation>
    <scope>IDENTIFICATION</scope>
    <source>
        <tissue evidence="6">Young leaves</tissue>
    </source>
</reference>
<protein>
    <recommendedName>
        <fullName evidence="1">H/ACA ribonucleoprotein complex subunit 2</fullName>
    </recommendedName>
    <alternativeName>
        <fullName evidence="1">Nucleolar protein family A member 2</fullName>
    </alternativeName>
</protein>
<dbReference type="Gene3D" id="3.30.1330.30">
    <property type="match status" value="1"/>
</dbReference>
<feature type="compositionally biased region" description="Polar residues" evidence="2">
    <location>
        <begin position="56"/>
        <end position="68"/>
    </location>
</feature>
<dbReference type="GO" id="GO:0003723">
    <property type="term" value="F:RNA binding"/>
    <property type="evidence" value="ECO:0007669"/>
    <property type="project" value="UniProtKB-UniRule"/>
</dbReference>
<dbReference type="Pfam" id="PF01248">
    <property type="entry name" value="Ribosomal_L7Ae"/>
    <property type="match status" value="1"/>
</dbReference>
<dbReference type="GO" id="GO:0000398">
    <property type="term" value="P:mRNA splicing, via spliceosome"/>
    <property type="evidence" value="ECO:0007669"/>
    <property type="project" value="UniProtKB-UniRule"/>
</dbReference>
<feature type="region of interest" description="Disordered" evidence="2">
    <location>
        <begin position="56"/>
        <end position="104"/>
    </location>
</feature>
<keyword evidence="3" id="KW-0472">Membrane</keyword>
<dbReference type="Proteomes" id="UP000228380">
    <property type="component" value="Chromosome 16"/>
</dbReference>
<feature type="domain" description="Ribosomal protein eL8/eL30/eS12/Gadd45" evidence="4">
    <location>
        <begin position="175"/>
        <end position="209"/>
    </location>
</feature>
<dbReference type="GO" id="GO:0031429">
    <property type="term" value="C:box H/ACA snoRNP complex"/>
    <property type="evidence" value="ECO:0007669"/>
    <property type="project" value="UniProtKB-UniRule"/>
</dbReference>
<dbReference type="GeneID" id="120104104"/>
<comment type="similarity">
    <text evidence="1">Belongs to the eukaryotic ribosomal protein eL8 family.</text>
</comment>
<dbReference type="SUPFAM" id="SSF55315">
    <property type="entry name" value="L30e-like"/>
    <property type="match status" value="1"/>
</dbReference>
<dbReference type="InterPro" id="IPR029064">
    <property type="entry name" value="Ribosomal_eL30-like_sf"/>
</dbReference>
<comment type="subcellular location">
    <subcellularLocation>
        <location evidence="1">Nucleus</location>
        <location evidence="1">Nucleolus</location>
    </subcellularLocation>
</comment>
<keyword evidence="1" id="KW-0687">Ribonucleoprotein</keyword>
<keyword evidence="5" id="KW-1185">Reference proteome</keyword>
<comment type="function">
    <text evidence="1">Required for ribosome biogenesis. Part of a complex which catalyzes pseudouridylation of rRNA. This involves the isomerization of uridine such that the ribose is subsequently attached to C5, instead of the normal N1. Pseudouridine ('psi') residues may serve to stabilize the conformation of rRNAs.</text>
</comment>
<keyword evidence="1" id="KW-0539">Nucleus</keyword>
<accession>A0A8B8ZFD4</accession>
<proteinExistence type="inferred from homology"/>
<sequence>MACGKLHQPSRRRDVGKNSHRCKAGKPGYWQQPIPNLIFPIASLLGVLGFLQSQTHSAGRQQQSGFSQSHRRSGDNLLGKGVRRKSPHPPSAPELPEDDEKSTEVVNPKAYTLADAQPTITILDLVQQAANYKQLKKGATEGCHSRLYIHIHIYIYTYTYTYIYTYIYTHTHCTAMKTLNRGISEFVVMAANTEPLEILLHLPLLAEDKVYIFSDSLLIEDYYPCCCCYFFILCLYVGVEV</sequence>
<dbReference type="PRINTS" id="PR00883">
    <property type="entry name" value="NUCLEARHMG"/>
</dbReference>
<evidence type="ECO:0000256" key="1">
    <source>
        <dbReference type="RuleBase" id="RU366039"/>
    </source>
</evidence>
<dbReference type="InterPro" id="IPR002415">
    <property type="entry name" value="H/ACA_rnp_Nhp2-like"/>
</dbReference>
<organism evidence="5 6">
    <name type="scientific">Phoenix dactylifera</name>
    <name type="common">Date palm</name>
    <dbReference type="NCBI Taxonomy" id="42345"/>
    <lineage>
        <taxon>Eukaryota</taxon>
        <taxon>Viridiplantae</taxon>
        <taxon>Streptophyta</taxon>
        <taxon>Embryophyta</taxon>
        <taxon>Tracheophyta</taxon>
        <taxon>Spermatophyta</taxon>
        <taxon>Magnoliopsida</taxon>
        <taxon>Liliopsida</taxon>
        <taxon>Arecaceae</taxon>
        <taxon>Coryphoideae</taxon>
        <taxon>Phoeniceae</taxon>
        <taxon>Phoenix</taxon>
    </lineage>
</organism>
<keyword evidence="3" id="KW-0812">Transmembrane</keyword>
<gene>
    <name evidence="6" type="primary">LOC120104104</name>
</gene>